<protein>
    <recommendedName>
        <fullName evidence="2">Lipid/polyisoprenoid-binding YceI-like domain-containing protein</fullName>
    </recommendedName>
</protein>
<evidence type="ECO:0000313" key="3">
    <source>
        <dbReference type="EMBL" id="PIT86139.1"/>
    </source>
</evidence>
<proteinExistence type="predicted"/>
<feature type="domain" description="Lipid/polyisoprenoid-binding YceI-like" evidence="2">
    <location>
        <begin position="56"/>
        <end position="231"/>
    </location>
</feature>
<gene>
    <name evidence="3" type="ORF">COU33_04785</name>
</gene>
<dbReference type="Pfam" id="PF04264">
    <property type="entry name" value="YceI"/>
    <property type="match status" value="1"/>
</dbReference>
<organism evidence="3 4">
    <name type="scientific">Candidatus Magasanikbacteria bacterium CG10_big_fil_rev_8_21_14_0_10_43_6</name>
    <dbReference type="NCBI Taxonomy" id="1974650"/>
    <lineage>
        <taxon>Bacteria</taxon>
        <taxon>Candidatus Magasanikiibacteriota</taxon>
    </lineage>
</organism>
<dbReference type="SUPFAM" id="SSF101874">
    <property type="entry name" value="YceI-like"/>
    <property type="match status" value="1"/>
</dbReference>
<evidence type="ECO:0000256" key="1">
    <source>
        <dbReference type="SAM" id="SignalP"/>
    </source>
</evidence>
<keyword evidence="1" id="KW-0732">Signal</keyword>
<feature type="chain" id="PRO_5014792275" description="Lipid/polyisoprenoid-binding YceI-like domain-containing protein" evidence="1">
    <location>
        <begin position="22"/>
        <end position="231"/>
    </location>
</feature>
<comment type="caution">
    <text evidence="3">The sequence shown here is derived from an EMBL/GenBank/DDBJ whole genome shotgun (WGS) entry which is preliminary data.</text>
</comment>
<evidence type="ECO:0000313" key="4">
    <source>
        <dbReference type="Proteomes" id="UP000229362"/>
    </source>
</evidence>
<sequence>MKKTRLSLFILPAMALVLVGAGCSGTVTPEAGAGEANTIEPVEETVVVEEAVQDGTITVDTDASIMTWSGAKKIGATHHGTIALSKGTLTLEAGKLTGGSVTIDMTTIKDLDLTRDSEVAMNAVMLETHLMSEDFFDVAAFPEATFDILAVTYTSDTTADVTGNLTLHGVTNPVTLATTLEQKDGMWLASAEVTLDRTLWNVNFGSGSLFKELGDAIINDEMIIAFNLEAK</sequence>
<dbReference type="PROSITE" id="PS51257">
    <property type="entry name" value="PROKAR_LIPOPROTEIN"/>
    <property type="match status" value="1"/>
</dbReference>
<dbReference type="PANTHER" id="PTHR34406:SF1">
    <property type="entry name" value="PROTEIN YCEI"/>
    <property type="match status" value="1"/>
</dbReference>
<dbReference type="EMBL" id="PFBZ01000203">
    <property type="protein sequence ID" value="PIT86139.1"/>
    <property type="molecule type" value="Genomic_DNA"/>
</dbReference>
<dbReference type="PANTHER" id="PTHR34406">
    <property type="entry name" value="PROTEIN YCEI"/>
    <property type="match status" value="1"/>
</dbReference>
<name>A0A2M6W011_9BACT</name>
<reference evidence="4" key="1">
    <citation type="submission" date="2017-09" db="EMBL/GenBank/DDBJ databases">
        <title>Depth-based differentiation of microbial function through sediment-hosted aquifers and enrichment of novel symbionts in the deep terrestrial subsurface.</title>
        <authorList>
            <person name="Probst A.J."/>
            <person name="Ladd B."/>
            <person name="Jarett J.K."/>
            <person name="Geller-Mcgrath D.E."/>
            <person name="Sieber C.M.K."/>
            <person name="Emerson J.B."/>
            <person name="Anantharaman K."/>
            <person name="Thomas B.C."/>
            <person name="Malmstrom R."/>
            <person name="Stieglmeier M."/>
            <person name="Klingl A."/>
            <person name="Woyke T."/>
            <person name="Ryan C.M."/>
            <person name="Banfield J.F."/>
        </authorList>
    </citation>
    <scope>NUCLEOTIDE SEQUENCE [LARGE SCALE GENOMIC DNA]</scope>
</reference>
<dbReference type="Gene3D" id="2.40.128.110">
    <property type="entry name" value="Lipid/polyisoprenoid-binding, YceI-like"/>
    <property type="match status" value="1"/>
</dbReference>
<feature type="signal peptide" evidence="1">
    <location>
        <begin position="1"/>
        <end position="21"/>
    </location>
</feature>
<dbReference type="Proteomes" id="UP000229362">
    <property type="component" value="Unassembled WGS sequence"/>
</dbReference>
<dbReference type="InterPro" id="IPR036761">
    <property type="entry name" value="TTHA0802/YceI-like_sf"/>
</dbReference>
<dbReference type="SMART" id="SM00867">
    <property type="entry name" value="YceI"/>
    <property type="match status" value="1"/>
</dbReference>
<dbReference type="InterPro" id="IPR007372">
    <property type="entry name" value="Lipid/polyisoprenoid-bd_YceI"/>
</dbReference>
<dbReference type="AlphaFoldDB" id="A0A2M6W011"/>
<evidence type="ECO:0000259" key="2">
    <source>
        <dbReference type="SMART" id="SM00867"/>
    </source>
</evidence>
<accession>A0A2M6W011</accession>